<dbReference type="PANTHER" id="PTHR42958">
    <property type="entry name" value="HYDROGENASE-2 LARGE CHAIN"/>
    <property type="match status" value="1"/>
</dbReference>
<evidence type="ECO:0000256" key="7">
    <source>
        <dbReference type="ARBA" id="ARBA00023002"/>
    </source>
</evidence>
<comment type="subcellular location">
    <subcellularLocation>
        <location evidence="2">Cell envelope</location>
    </subcellularLocation>
</comment>
<comment type="similarity">
    <text evidence="3 8">Belongs to the [NiFe]/[NiFeSe] hydrogenase large subunit family.</text>
</comment>
<keyword evidence="7 8" id="KW-0560">Oxidoreductase</keyword>
<dbReference type="EMBL" id="JAUOZS010000001">
    <property type="protein sequence ID" value="MDT8903008.1"/>
    <property type="molecule type" value="Genomic_DNA"/>
</dbReference>
<dbReference type="RefSeq" id="WP_413781470.1">
    <property type="nucleotide sequence ID" value="NZ_JAUOZS010000001.1"/>
</dbReference>
<keyword evidence="6 8" id="KW-0479">Metal-binding</keyword>
<dbReference type="Pfam" id="PF00374">
    <property type="entry name" value="NiFeSe_Hases"/>
    <property type="match status" value="3"/>
</dbReference>
<evidence type="ECO:0000313" key="10">
    <source>
        <dbReference type="Proteomes" id="UP001254848"/>
    </source>
</evidence>
<evidence type="ECO:0000256" key="3">
    <source>
        <dbReference type="ARBA" id="ARBA00009292"/>
    </source>
</evidence>
<proteinExistence type="inferred from homology"/>
<dbReference type="NCBIfam" id="NF033181">
    <property type="entry name" value="NiFeSe_hydrog"/>
    <property type="match status" value="1"/>
</dbReference>
<keyword evidence="10" id="KW-1185">Reference proteome</keyword>
<dbReference type="InterPro" id="IPR018194">
    <property type="entry name" value="Ni-dep_hyd_lsu_Ni_BS"/>
</dbReference>
<dbReference type="Gene3D" id="1.10.645.10">
    <property type="entry name" value="Cytochrome-c3 Hydrogenase, chain B"/>
    <property type="match status" value="1"/>
</dbReference>
<comment type="subunit">
    <text evidence="4">Heterodimer of a large and a small subunit.</text>
</comment>
<evidence type="ECO:0000256" key="4">
    <source>
        <dbReference type="ARBA" id="ARBA00011771"/>
    </source>
</evidence>
<dbReference type="InterPro" id="IPR050867">
    <property type="entry name" value="NiFe/NiFeSe_hydrgnase_LSU"/>
</dbReference>
<evidence type="ECO:0000256" key="2">
    <source>
        <dbReference type="ARBA" id="ARBA00004196"/>
    </source>
</evidence>
<dbReference type="PANTHER" id="PTHR42958:SF2">
    <property type="entry name" value="UPTAKE HYDROGENASE LARGE SUBUNIT"/>
    <property type="match status" value="1"/>
</dbReference>
<comment type="caution">
    <text evidence="9">The sequence shown here is derived from an EMBL/GenBank/DDBJ whole genome shotgun (WGS) entry which is preliminary data.</text>
</comment>
<reference evidence="9 10" key="1">
    <citation type="submission" date="2023-07" db="EMBL/GenBank/DDBJ databases">
        <title>The novel representative of Negativicutes class, Anaeroselena agilis gen. nov. sp. nov.</title>
        <authorList>
            <person name="Prokofeva M.I."/>
            <person name="Elcheninov A.G."/>
            <person name="Klyukina A."/>
            <person name="Kublanov I.V."/>
            <person name="Frolov E.N."/>
            <person name="Podosokorskaya O.A."/>
        </authorList>
    </citation>
    <scope>NUCLEOTIDE SEQUENCE [LARGE SCALE GENOMIC DNA]</scope>
    <source>
        <strain evidence="9 10">4137-cl</strain>
    </source>
</reference>
<dbReference type="PROSITE" id="PS00508">
    <property type="entry name" value="NI_HGENASE_L_2"/>
    <property type="match status" value="1"/>
</dbReference>
<evidence type="ECO:0000256" key="1">
    <source>
        <dbReference type="ARBA" id="ARBA00001967"/>
    </source>
</evidence>
<dbReference type="Proteomes" id="UP001254848">
    <property type="component" value="Unassembled WGS sequence"/>
</dbReference>
<gene>
    <name evidence="9" type="ORF">Q4T40_17365</name>
</gene>
<dbReference type="SUPFAM" id="SSF56762">
    <property type="entry name" value="HydB/Nqo4-like"/>
    <property type="match status" value="1"/>
</dbReference>
<evidence type="ECO:0000256" key="8">
    <source>
        <dbReference type="RuleBase" id="RU003896"/>
    </source>
</evidence>
<evidence type="ECO:0000313" key="9">
    <source>
        <dbReference type="EMBL" id="MDT8903008.1"/>
    </source>
</evidence>
<accession>A0ABU3P1U4</accession>
<dbReference type="InterPro" id="IPR029014">
    <property type="entry name" value="NiFe-Hase_large"/>
</dbReference>
<evidence type="ECO:0000256" key="6">
    <source>
        <dbReference type="ARBA" id="ARBA00022723"/>
    </source>
</evidence>
<keyword evidence="5 8" id="KW-0533">Nickel</keyword>
<sequence>MRKIVIDPVTRLEGHLKVEVMAEGGKVVAAEAAGTMYRGFESILAGRDPRDAVYITQRICGVCPVSHATAAAFALDDAFGVQVPTNGRIIRNLILGGNFLQSHIIHFYNLSLPDYVQFPAIAPFTRHYTGDYRLNKETNERLVGNYFKALEIRRKCHEMVALFGGKMPHQVAIIAGGTSMTAQKDKIDAYRKLLAEIAQFVEKEYAEDTRLLANAYSDYFQVGKGPANFLSYGAFPLDDYGRDKLIGAGVYIGGKPAGVDIGKVTEDAAHSWYDKAADGSPDKTATNARYGKAGAYSWVKAPRYGGEVCEVGPLARMWIAGRYTSGVSAMDRIVARTLEAALITKSLANWLDELDPGAPCEAPVEIPYAATGVGLVEAPRGALGHWITVRNHRIERYQAVVPTTWNASPRDAGGKPGALEQALVGLPVPDADNPLAVVRTVHSFDPCLACAVHVITPGKPVGEFKL</sequence>
<name>A0ABU3P1U4_9FIRM</name>
<comment type="cofactor">
    <cofactor evidence="1">
        <name>Ni(2+)</name>
        <dbReference type="ChEBI" id="CHEBI:49786"/>
    </cofactor>
</comment>
<dbReference type="InterPro" id="IPR001501">
    <property type="entry name" value="Ni-dep_hyd_lsu"/>
</dbReference>
<dbReference type="PROSITE" id="PS00507">
    <property type="entry name" value="NI_HGENASE_L_1"/>
    <property type="match status" value="1"/>
</dbReference>
<protein>
    <submittedName>
        <fullName evidence="9">Nickel-dependent hydrogenase large subunit</fullName>
    </submittedName>
</protein>
<evidence type="ECO:0000256" key="5">
    <source>
        <dbReference type="ARBA" id="ARBA00022596"/>
    </source>
</evidence>
<organism evidence="9 10">
    <name type="scientific">Anaeroselena agilis</name>
    <dbReference type="NCBI Taxonomy" id="3063788"/>
    <lineage>
        <taxon>Bacteria</taxon>
        <taxon>Bacillati</taxon>
        <taxon>Bacillota</taxon>
        <taxon>Negativicutes</taxon>
        <taxon>Acetonemataceae</taxon>
        <taxon>Anaeroselena</taxon>
    </lineage>
</organism>